<keyword evidence="2" id="KW-1185">Reference proteome</keyword>
<organism evidence="1 2">
    <name type="scientific">Litoribrevibacter albus</name>
    <dbReference type="NCBI Taxonomy" id="1473156"/>
    <lineage>
        <taxon>Bacteria</taxon>
        <taxon>Pseudomonadati</taxon>
        <taxon>Pseudomonadota</taxon>
        <taxon>Gammaproteobacteria</taxon>
        <taxon>Oceanospirillales</taxon>
        <taxon>Oceanospirillaceae</taxon>
        <taxon>Litoribrevibacter</taxon>
    </lineage>
</organism>
<proteinExistence type="predicted"/>
<dbReference type="Proteomes" id="UP001161389">
    <property type="component" value="Unassembled WGS sequence"/>
</dbReference>
<reference evidence="1" key="2">
    <citation type="submission" date="2023-01" db="EMBL/GenBank/DDBJ databases">
        <title>Draft genome sequence of Litoribrevibacter albus strain NBRC 110071.</title>
        <authorList>
            <person name="Sun Q."/>
            <person name="Mori K."/>
        </authorList>
    </citation>
    <scope>NUCLEOTIDE SEQUENCE</scope>
    <source>
        <strain evidence="1">NBRC 110071</strain>
    </source>
</reference>
<evidence type="ECO:0000313" key="1">
    <source>
        <dbReference type="EMBL" id="GLQ31356.1"/>
    </source>
</evidence>
<name>A0AA37SBF7_9GAMM</name>
<evidence type="ECO:0000313" key="2">
    <source>
        <dbReference type="Proteomes" id="UP001161389"/>
    </source>
</evidence>
<dbReference type="RefSeq" id="WP_284380941.1">
    <property type="nucleotide sequence ID" value="NZ_BSNM01000011.1"/>
</dbReference>
<dbReference type="AlphaFoldDB" id="A0AA37SBF7"/>
<dbReference type="EMBL" id="BSNM01000011">
    <property type="protein sequence ID" value="GLQ31356.1"/>
    <property type="molecule type" value="Genomic_DNA"/>
</dbReference>
<comment type="caution">
    <text evidence="1">The sequence shown here is derived from an EMBL/GenBank/DDBJ whole genome shotgun (WGS) entry which is preliminary data.</text>
</comment>
<sequence>MSKERAHGIKDYPTLLGEIRKRPQVFLGGAERSVVLLSAFIGGIKYGEYFHSVPDHKKLGGFSWDSFENWVEEMFNPRRLTLDSMSLAAHLTSNDQEGFDLWFLWLDAFRGL</sequence>
<reference evidence="1" key="1">
    <citation type="journal article" date="2014" name="Int. J. Syst. Evol. Microbiol.">
        <title>Complete genome sequence of Corynebacterium casei LMG S-19264T (=DSM 44701T), isolated from a smear-ripened cheese.</title>
        <authorList>
            <consortium name="US DOE Joint Genome Institute (JGI-PGF)"/>
            <person name="Walter F."/>
            <person name="Albersmeier A."/>
            <person name="Kalinowski J."/>
            <person name="Ruckert C."/>
        </authorList>
    </citation>
    <scope>NUCLEOTIDE SEQUENCE</scope>
    <source>
        <strain evidence="1">NBRC 110071</strain>
    </source>
</reference>
<protein>
    <submittedName>
        <fullName evidence="1">Uncharacterized protein</fullName>
    </submittedName>
</protein>
<accession>A0AA37SBF7</accession>
<gene>
    <name evidence="1" type="ORF">GCM10007876_18350</name>
</gene>